<dbReference type="AlphaFoldDB" id="A0A383DP84"/>
<accession>A0A383DP84</accession>
<dbReference type="EMBL" id="UINC01219028">
    <property type="protein sequence ID" value="SVE46312.1"/>
    <property type="molecule type" value="Genomic_DNA"/>
</dbReference>
<keyword evidence="1" id="KW-0472">Membrane</keyword>
<proteinExistence type="predicted"/>
<gene>
    <name evidence="2" type="ORF">METZ01_LOCUS499166</name>
</gene>
<feature type="transmembrane region" description="Helical" evidence="1">
    <location>
        <begin position="20"/>
        <end position="39"/>
    </location>
</feature>
<keyword evidence="1" id="KW-1133">Transmembrane helix</keyword>
<name>A0A383DP84_9ZZZZ</name>
<sequence>MAHIHNFGISFGLLSGLVSPWFLIFIGFFVTGIIFYMMMQAKNKMEKI</sequence>
<evidence type="ECO:0000256" key="1">
    <source>
        <dbReference type="SAM" id="Phobius"/>
    </source>
</evidence>
<protein>
    <submittedName>
        <fullName evidence="2">Uncharacterized protein</fullName>
    </submittedName>
</protein>
<feature type="non-terminal residue" evidence="2">
    <location>
        <position position="48"/>
    </location>
</feature>
<evidence type="ECO:0000313" key="2">
    <source>
        <dbReference type="EMBL" id="SVE46312.1"/>
    </source>
</evidence>
<reference evidence="2" key="1">
    <citation type="submission" date="2018-05" db="EMBL/GenBank/DDBJ databases">
        <authorList>
            <person name="Lanie J.A."/>
            <person name="Ng W.-L."/>
            <person name="Kazmierczak K.M."/>
            <person name="Andrzejewski T.M."/>
            <person name="Davidsen T.M."/>
            <person name="Wayne K.J."/>
            <person name="Tettelin H."/>
            <person name="Glass J.I."/>
            <person name="Rusch D."/>
            <person name="Podicherti R."/>
            <person name="Tsui H.-C.T."/>
            <person name="Winkler M.E."/>
        </authorList>
    </citation>
    <scope>NUCLEOTIDE SEQUENCE</scope>
</reference>
<keyword evidence="1" id="KW-0812">Transmembrane</keyword>
<organism evidence="2">
    <name type="scientific">marine metagenome</name>
    <dbReference type="NCBI Taxonomy" id="408172"/>
    <lineage>
        <taxon>unclassified sequences</taxon>
        <taxon>metagenomes</taxon>
        <taxon>ecological metagenomes</taxon>
    </lineage>
</organism>